<protein>
    <recommendedName>
        <fullName evidence="3">Multipolar spindle 1</fullName>
    </recommendedName>
</protein>
<dbReference type="AlphaFoldDB" id="A0A251S180"/>
<accession>A0A251S180</accession>
<dbReference type="GO" id="GO:0007059">
    <property type="term" value="P:chromosome segregation"/>
    <property type="evidence" value="ECO:0000318"/>
    <property type="project" value="GO_Central"/>
</dbReference>
<evidence type="ECO:0008006" key="3">
    <source>
        <dbReference type="Google" id="ProtNLM"/>
    </source>
</evidence>
<dbReference type="GO" id="GO:0042138">
    <property type="term" value="P:meiotic DNA double-strand break formation"/>
    <property type="evidence" value="ECO:0000318"/>
    <property type="project" value="GO_Central"/>
</dbReference>
<dbReference type="Proteomes" id="UP000215914">
    <property type="component" value="Chromosome 16"/>
</dbReference>
<dbReference type="FunCoup" id="A0A251S180">
    <property type="interactions" value="656"/>
</dbReference>
<sequence length="345" mass="39347">MHHEVFPGSASCKCYFFDNLGKLSPTEISGEGFDGRFKDVLRRRFLRQVRLKERRKRRNDGSTQRLFLSGNTAEEETEQLRASVDFLVELCDTPDDGNFANWSHQAVDFILDAINNTLSKGKNIESVDGIVGSLSLHLVRKMCTTLQGNGNVLEISTCPFVINSLSEAHHDARFHVQHLLRKLGRESRIGQRIILAVSQRISLLAENLLFLDPFESTFPEMHSNLYILIQLIEFLVSDYLISWSKTSGFATGKRVFYHMLITSAKSYHLIDSFIIIKHSTVTMLELFEEWVTSILHARKGLQLLESRCGLYILYVDRLIGLIAKLVGQAESLQKLNPNILQRLFC</sequence>
<dbReference type="STRING" id="4232.A0A251S180"/>
<dbReference type="InterPro" id="IPR037500">
    <property type="entry name" value="Msp1"/>
</dbReference>
<dbReference type="PANTHER" id="PTHR35768">
    <property type="entry name" value="PROTEIN MULTIPOLAR SPINDLE 1"/>
    <property type="match status" value="1"/>
</dbReference>
<evidence type="ECO:0000313" key="1">
    <source>
        <dbReference type="EMBL" id="OTF92309.1"/>
    </source>
</evidence>
<proteinExistence type="predicted"/>
<dbReference type="GO" id="GO:0000212">
    <property type="term" value="P:meiotic spindle organization"/>
    <property type="evidence" value="ECO:0000318"/>
    <property type="project" value="GO_Central"/>
</dbReference>
<reference evidence="2" key="1">
    <citation type="journal article" date="2017" name="Nature">
        <title>The sunflower genome provides insights into oil metabolism, flowering and Asterid evolution.</title>
        <authorList>
            <person name="Badouin H."/>
            <person name="Gouzy J."/>
            <person name="Grassa C.J."/>
            <person name="Murat F."/>
            <person name="Staton S.E."/>
            <person name="Cottret L."/>
            <person name="Lelandais-Briere C."/>
            <person name="Owens G.L."/>
            <person name="Carrere S."/>
            <person name="Mayjonade B."/>
            <person name="Legrand L."/>
            <person name="Gill N."/>
            <person name="Kane N.C."/>
            <person name="Bowers J.E."/>
            <person name="Hubner S."/>
            <person name="Bellec A."/>
            <person name="Berard A."/>
            <person name="Berges H."/>
            <person name="Blanchet N."/>
            <person name="Boniface M.C."/>
            <person name="Brunel D."/>
            <person name="Catrice O."/>
            <person name="Chaidir N."/>
            <person name="Claudel C."/>
            <person name="Donnadieu C."/>
            <person name="Faraut T."/>
            <person name="Fievet G."/>
            <person name="Helmstetter N."/>
            <person name="King M."/>
            <person name="Knapp S.J."/>
            <person name="Lai Z."/>
            <person name="Le Paslier M.C."/>
            <person name="Lippi Y."/>
            <person name="Lorenzon L."/>
            <person name="Mandel J.R."/>
            <person name="Marage G."/>
            <person name="Marchand G."/>
            <person name="Marquand E."/>
            <person name="Bret-Mestries E."/>
            <person name="Morien E."/>
            <person name="Nambeesan S."/>
            <person name="Nguyen T."/>
            <person name="Pegot-Espagnet P."/>
            <person name="Pouilly N."/>
            <person name="Raftis F."/>
            <person name="Sallet E."/>
            <person name="Schiex T."/>
            <person name="Thomas J."/>
            <person name="Vandecasteele C."/>
            <person name="Vares D."/>
            <person name="Vear F."/>
            <person name="Vautrin S."/>
            <person name="Crespi M."/>
            <person name="Mangin B."/>
            <person name="Burke J.M."/>
            <person name="Salse J."/>
            <person name="Munos S."/>
            <person name="Vincourt P."/>
            <person name="Rieseberg L.H."/>
            <person name="Langlade N.B."/>
        </authorList>
    </citation>
    <scope>NUCLEOTIDE SEQUENCE [LARGE SCALE GENOMIC DNA]</scope>
    <source>
        <strain evidence="2">cv. SF193</strain>
    </source>
</reference>
<dbReference type="OMA" id="SNMFIMI"/>
<dbReference type="GO" id="GO:0007140">
    <property type="term" value="P:male meiotic nuclear division"/>
    <property type="evidence" value="ECO:0000318"/>
    <property type="project" value="GO_Central"/>
</dbReference>
<evidence type="ECO:0000313" key="2">
    <source>
        <dbReference type="Proteomes" id="UP000215914"/>
    </source>
</evidence>
<dbReference type="InParanoid" id="A0A251S180"/>
<organism evidence="1 2">
    <name type="scientific">Helianthus annuus</name>
    <name type="common">Common sunflower</name>
    <dbReference type="NCBI Taxonomy" id="4232"/>
    <lineage>
        <taxon>Eukaryota</taxon>
        <taxon>Viridiplantae</taxon>
        <taxon>Streptophyta</taxon>
        <taxon>Embryophyta</taxon>
        <taxon>Tracheophyta</taxon>
        <taxon>Spermatophyta</taxon>
        <taxon>Magnoliopsida</taxon>
        <taxon>eudicotyledons</taxon>
        <taxon>Gunneridae</taxon>
        <taxon>Pentapetalae</taxon>
        <taxon>asterids</taxon>
        <taxon>campanulids</taxon>
        <taxon>Asterales</taxon>
        <taxon>Asteraceae</taxon>
        <taxon>Asteroideae</taxon>
        <taxon>Heliantheae alliance</taxon>
        <taxon>Heliantheae</taxon>
        <taxon>Helianthus</taxon>
    </lineage>
</organism>
<dbReference type="PANTHER" id="PTHR35768:SF1">
    <property type="entry name" value="PROTEIN MULTIPOLAR SPINDLE 1"/>
    <property type="match status" value="1"/>
</dbReference>
<keyword evidence="2" id="KW-1185">Reference proteome</keyword>
<gene>
    <name evidence="1" type="ORF">HannXRQ_Chr16g0520451</name>
</gene>
<name>A0A251S180_HELAN</name>
<dbReference type="EMBL" id="CM007905">
    <property type="protein sequence ID" value="OTF92309.1"/>
    <property type="molecule type" value="Genomic_DNA"/>
</dbReference>